<organism evidence="1 2">
    <name type="scientific">Pseudalkalibacillus berkeleyi</name>
    <dbReference type="NCBI Taxonomy" id="1069813"/>
    <lineage>
        <taxon>Bacteria</taxon>
        <taxon>Bacillati</taxon>
        <taxon>Bacillota</taxon>
        <taxon>Bacilli</taxon>
        <taxon>Bacillales</taxon>
        <taxon>Fictibacillaceae</taxon>
        <taxon>Pseudalkalibacillus</taxon>
    </lineage>
</organism>
<proteinExistence type="predicted"/>
<dbReference type="PROSITE" id="PS01229">
    <property type="entry name" value="COF_2"/>
    <property type="match status" value="1"/>
</dbReference>
<dbReference type="SFLD" id="SFLDG01144">
    <property type="entry name" value="C2.B.4:_PGP_Like"/>
    <property type="match status" value="1"/>
</dbReference>
<dbReference type="Gene3D" id="3.40.50.1000">
    <property type="entry name" value="HAD superfamily/HAD-like"/>
    <property type="match status" value="1"/>
</dbReference>
<dbReference type="SFLD" id="SFLDS00003">
    <property type="entry name" value="Haloacid_Dehalogenase"/>
    <property type="match status" value="1"/>
</dbReference>
<dbReference type="PANTHER" id="PTHR10000:SF55">
    <property type="entry name" value="5-AMINO-6-(5-PHOSPHO-D-RIBITYLAMINO)URACIL PHOSPHATASE YCSE"/>
    <property type="match status" value="1"/>
</dbReference>
<dbReference type="Proteomes" id="UP001649381">
    <property type="component" value="Unassembled WGS sequence"/>
</dbReference>
<comment type="caution">
    <text evidence="1">The sequence shown here is derived from an EMBL/GenBank/DDBJ whole genome shotgun (WGS) entry which is preliminary data.</text>
</comment>
<accession>A0ABS9GX70</accession>
<dbReference type="PROSITE" id="PS01228">
    <property type="entry name" value="COF_1"/>
    <property type="match status" value="1"/>
</dbReference>
<dbReference type="InterPro" id="IPR036412">
    <property type="entry name" value="HAD-like_sf"/>
</dbReference>
<protein>
    <submittedName>
        <fullName evidence="1">Cof-type HAD-IIB family hydrolase</fullName>
    </submittedName>
</protein>
<dbReference type="InterPro" id="IPR000150">
    <property type="entry name" value="Cof"/>
</dbReference>
<evidence type="ECO:0000313" key="1">
    <source>
        <dbReference type="EMBL" id="MCF6136251.1"/>
    </source>
</evidence>
<dbReference type="Gene3D" id="3.30.1240.10">
    <property type="match status" value="1"/>
</dbReference>
<dbReference type="CDD" id="cd07516">
    <property type="entry name" value="HAD_Pase"/>
    <property type="match status" value="1"/>
</dbReference>
<evidence type="ECO:0000313" key="2">
    <source>
        <dbReference type="Proteomes" id="UP001649381"/>
    </source>
</evidence>
<dbReference type="EMBL" id="JAKIJS010000001">
    <property type="protein sequence ID" value="MCF6136251.1"/>
    <property type="molecule type" value="Genomic_DNA"/>
</dbReference>
<dbReference type="PANTHER" id="PTHR10000">
    <property type="entry name" value="PHOSPHOSERINE PHOSPHATASE"/>
    <property type="match status" value="1"/>
</dbReference>
<dbReference type="InterPro" id="IPR023214">
    <property type="entry name" value="HAD_sf"/>
</dbReference>
<sequence>MKLIAIDMDGTLVNNNTTINEENVQAIKQAQEVGIHVVVATGRAYNEAVNPIREAGLNLPIIAINGAQFRSTEGEIKNSITLSKETYYRVDELLDHYSMYYELYTNKGTYSNDPQMAIDIIVDIIKSANPEVTEEHAHRLAEYRVNNGSIHSVDEYHSIVEDPEVEIYKLLSFSRNEKNRSNALNDFLTFNDLAVSRSAEANIEITHRDAQKGIAVKNYADELGIPMSEVMAIGDNYNDVSMFELAGYSVAMGNAEEDIKKLCSFTTKTNDESGVAHAIQTFMRKNKVIQS</sequence>
<keyword evidence="1" id="KW-0378">Hydrolase</keyword>
<keyword evidence="2" id="KW-1185">Reference proteome</keyword>
<dbReference type="SUPFAM" id="SSF56784">
    <property type="entry name" value="HAD-like"/>
    <property type="match status" value="1"/>
</dbReference>
<dbReference type="GO" id="GO:0016787">
    <property type="term" value="F:hydrolase activity"/>
    <property type="evidence" value="ECO:0007669"/>
    <property type="project" value="UniProtKB-KW"/>
</dbReference>
<dbReference type="NCBIfam" id="TIGR00099">
    <property type="entry name" value="Cof-subfamily"/>
    <property type="match status" value="1"/>
</dbReference>
<name>A0ABS9GX70_9BACL</name>
<gene>
    <name evidence="1" type="ORF">L2716_00825</name>
</gene>
<dbReference type="NCBIfam" id="TIGR01484">
    <property type="entry name" value="HAD-SF-IIB"/>
    <property type="match status" value="1"/>
</dbReference>
<dbReference type="SFLD" id="SFLDG01140">
    <property type="entry name" value="C2.B:_Phosphomannomutase_and_P"/>
    <property type="match status" value="1"/>
</dbReference>
<dbReference type="RefSeq" id="WP_236330618.1">
    <property type="nucleotide sequence ID" value="NZ_JAKIJS010000001.1"/>
</dbReference>
<reference evidence="1 2" key="1">
    <citation type="submission" date="2022-01" db="EMBL/GenBank/DDBJ databases">
        <title>Alkalihalobacillus sp. EGI L200015, a novel bacterium isolated from a salt lake sediment.</title>
        <authorList>
            <person name="Gao L."/>
            <person name="Fang B.-Z."/>
            <person name="Li W.-J."/>
        </authorList>
    </citation>
    <scope>NUCLEOTIDE SEQUENCE [LARGE SCALE GENOMIC DNA]</scope>
    <source>
        <strain evidence="1 2">KCTC 12718</strain>
    </source>
</reference>
<dbReference type="Pfam" id="PF08282">
    <property type="entry name" value="Hydrolase_3"/>
    <property type="match status" value="1"/>
</dbReference>
<dbReference type="InterPro" id="IPR006379">
    <property type="entry name" value="HAD-SF_hydro_IIB"/>
</dbReference>